<organism evidence="2 3">
    <name type="scientific">Haladaptatus litoreus</name>
    <dbReference type="NCBI Taxonomy" id="553468"/>
    <lineage>
        <taxon>Archaea</taxon>
        <taxon>Methanobacteriati</taxon>
        <taxon>Methanobacteriota</taxon>
        <taxon>Stenosarchaea group</taxon>
        <taxon>Halobacteria</taxon>
        <taxon>Halobacteriales</taxon>
        <taxon>Haladaptataceae</taxon>
        <taxon>Haladaptatus</taxon>
    </lineage>
</organism>
<name>A0A1N7EG11_9EURY</name>
<sequence length="107" mass="12349">MIREHSSAETSLNALFEIFANQHRRYTLHHLSNMDGVTATVSALIETLAQFSTTSCKRLRIQLHHCHLPKMAAYNLIEYDSRSQTIRYHGDNRVETLLAVSRTHEIE</sequence>
<accession>A0A1N7EG11</accession>
<proteinExistence type="predicted"/>
<protein>
    <recommendedName>
        <fullName evidence="1">DUF7344 domain-containing protein</fullName>
    </recommendedName>
</protein>
<gene>
    <name evidence="2" type="ORF">SAMN05421858_4195</name>
</gene>
<keyword evidence="3" id="KW-1185">Reference proteome</keyword>
<dbReference type="InterPro" id="IPR055768">
    <property type="entry name" value="DUF7344"/>
</dbReference>
<dbReference type="InterPro" id="IPR036388">
    <property type="entry name" value="WH-like_DNA-bd_sf"/>
</dbReference>
<feature type="domain" description="DUF7344" evidence="1">
    <location>
        <begin position="16"/>
        <end position="87"/>
    </location>
</feature>
<reference evidence="3" key="1">
    <citation type="submission" date="2017-01" db="EMBL/GenBank/DDBJ databases">
        <authorList>
            <person name="Varghese N."/>
            <person name="Submissions S."/>
        </authorList>
    </citation>
    <scope>NUCLEOTIDE SEQUENCE [LARGE SCALE GENOMIC DNA]</scope>
    <source>
        <strain evidence="3">CGMCC 1.7737</strain>
    </source>
</reference>
<dbReference type="Pfam" id="PF24035">
    <property type="entry name" value="DUF7344"/>
    <property type="match status" value="1"/>
</dbReference>
<dbReference type="AlphaFoldDB" id="A0A1N7EG11"/>
<dbReference type="EMBL" id="FTNO01000006">
    <property type="protein sequence ID" value="SIR86928.1"/>
    <property type="molecule type" value="Genomic_DNA"/>
</dbReference>
<evidence type="ECO:0000259" key="1">
    <source>
        <dbReference type="Pfam" id="PF24035"/>
    </source>
</evidence>
<evidence type="ECO:0000313" key="3">
    <source>
        <dbReference type="Proteomes" id="UP000186914"/>
    </source>
</evidence>
<dbReference type="Gene3D" id="1.10.10.10">
    <property type="entry name" value="Winged helix-like DNA-binding domain superfamily/Winged helix DNA-binding domain"/>
    <property type="match status" value="1"/>
</dbReference>
<dbReference type="Proteomes" id="UP000186914">
    <property type="component" value="Unassembled WGS sequence"/>
</dbReference>
<evidence type="ECO:0000313" key="2">
    <source>
        <dbReference type="EMBL" id="SIR86928.1"/>
    </source>
</evidence>